<comment type="caution">
    <text evidence="1">The sequence shown here is derived from an EMBL/GenBank/DDBJ whole genome shotgun (WGS) entry which is preliminary data.</text>
</comment>
<organism evidence="1 2">
    <name type="scientific">Diphasiastrum complanatum</name>
    <name type="common">Issler's clubmoss</name>
    <name type="synonym">Lycopodium complanatum</name>
    <dbReference type="NCBI Taxonomy" id="34168"/>
    <lineage>
        <taxon>Eukaryota</taxon>
        <taxon>Viridiplantae</taxon>
        <taxon>Streptophyta</taxon>
        <taxon>Embryophyta</taxon>
        <taxon>Tracheophyta</taxon>
        <taxon>Lycopodiopsida</taxon>
        <taxon>Lycopodiales</taxon>
        <taxon>Lycopodiaceae</taxon>
        <taxon>Lycopodioideae</taxon>
        <taxon>Diphasiastrum</taxon>
    </lineage>
</organism>
<dbReference type="EMBL" id="CM055100">
    <property type="protein sequence ID" value="KAJ7544109.1"/>
    <property type="molecule type" value="Genomic_DNA"/>
</dbReference>
<reference evidence="2" key="1">
    <citation type="journal article" date="2024" name="Proc. Natl. Acad. Sci. U.S.A.">
        <title>Extraordinary preservation of gene collinearity over three hundred million years revealed in homosporous lycophytes.</title>
        <authorList>
            <person name="Li C."/>
            <person name="Wickell D."/>
            <person name="Kuo L.Y."/>
            <person name="Chen X."/>
            <person name="Nie B."/>
            <person name="Liao X."/>
            <person name="Peng D."/>
            <person name="Ji J."/>
            <person name="Jenkins J."/>
            <person name="Williams M."/>
            <person name="Shu S."/>
            <person name="Plott C."/>
            <person name="Barry K."/>
            <person name="Rajasekar S."/>
            <person name="Grimwood J."/>
            <person name="Han X."/>
            <person name="Sun S."/>
            <person name="Hou Z."/>
            <person name="He W."/>
            <person name="Dai G."/>
            <person name="Sun C."/>
            <person name="Schmutz J."/>
            <person name="Leebens-Mack J.H."/>
            <person name="Li F.W."/>
            <person name="Wang L."/>
        </authorList>
    </citation>
    <scope>NUCLEOTIDE SEQUENCE [LARGE SCALE GENOMIC DNA]</scope>
    <source>
        <strain evidence="2">cv. PW_Plant_1</strain>
    </source>
</reference>
<gene>
    <name evidence="1" type="ORF">O6H91_09G065000</name>
</gene>
<keyword evidence="2" id="KW-1185">Reference proteome</keyword>
<proteinExistence type="predicted"/>
<evidence type="ECO:0000313" key="2">
    <source>
        <dbReference type="Proteomes" id="UP001162992"/>
    </source>
</evidence>
<dbReference type="Proteomes" id="UP001162992">
    <property type="component" value="Chromosome 9"/>
</dbReference>
<sequence>MNPDRDRPMLQMIKGCGKVAPAVTVAARDSFDCIPDPLLLLIFNKLADVKALGRCFAVSKRFFDLAPKVDNALVRVDCIISGDESRFDVKGKGILSNSLRFLFAFFMKPFQALHGRLSYKKAMPVKLPDTSPSEVLKHFKELQHLRIELPGGELGFDDGALLKWKAEFGSTLESCVILGASSFANSDEPKADNKVNGRLRSMQQGAEQNPQAVRAEGNAQALRSEETESLFFDDENASIPESFYTDGRLKLRVVWTITSLIAASARHYLLQKIILDHPTLESIVLTDAAGQGTLCMSKEQLQDFRDKPIEPSASSNRTQISALSMKLCYAPYLELPGGTSMKGATLVVIKPSDESVCKESSGFVASAFEEPLRTAVSILAKRRTYILEMNSL</sequence>
<protein>
    <submittedName>
        <fullName evidence="1">Uncharacterized protein</fullName>
    </submittedName>
</protein>
<name>A0ACC2CPX1_DIPCM</name>
<accession>A0ACC2CPX1</accession>
<evidence type="ECO:0000313" key="1">
    <source>
        <dbReference type="EMBL" id="KAJ7544109.1"/>
    </source>
</evidence>